<comment type="similarity">
    <text evidence="2">Belongs to the purine-cytosine permease (2.A.39) family.</text>
</comment>
<evidence type="ECO:0000313" key="7">
    <source>
        <dbReference type="EMBL" id="CAJ1376525.1"/>
    </source>
</evidence>
<feature type="transmembrane region" description="Helical" evidence="6">
    <location>
        <begin position="263"/>
        <end position="286"/>
    </location>
</feature>
<dbReference type="Gene3D" id="1.10.4160.10">
    <property type="entry name" value="Hydantoin permease"/>
    <property type="match status" value="1"/>
</dbReference>
<feature type="transmembrane region" description="Helical" evidence="6">
    <location>
        <begin position="374"/>
        <end position="399"/>
    </location>
</feature>
<feature type="transmembrane region" description="Helical" evidence="6">
    <location>
        <begin position="37"/>
        <end position="59"/>
    </location>
</feature>
<feature type="transmembrane region" description="Helical" evidence="6">
    <location>
        <begin position="188"/>
        <end position="209"/>
    </location>
</feature>
<keyword evidence="4 6" id="KW-1133">Transmembrane helix</keyword>
<feature type="transmembrane region" description="Helical" evidence="6">
    <location>
        <begin position="157"/>
        <end position="176"/>
    </location>
</feature>
<comment type="subcellular location">
    <subcellularLocation>
        <location evidence="1">Membrane</location>
        <topology evidence="1">Multi-pass membrane protein</topology>
    </subcellularLocation>
</comment>
<feature type="transmembrane region" description="Helical" evidence="6">
    <location>
        <begin position="306"/>
        <end position="329"/>
    </location>
</feature>
<feature type="transmembrane region" description="Helical" evidence="6">
    <location>
        <begin position="71"/>
        <end position="91"/>
    </location>
</feature>
<evidence type="ECO:0000256" key="4">
    <source>
        <dbReference type="ARBA" id="ARBA00022989"/>
    </source>
</evidence>
<name>A0AA36HXD7_9DINO</name>
<dbReference type="PANTHER" id="PTHR30618">
    <property type="entry name" value="NCS1 FAMILY PURINE/PYRIMIDINE TRANSPORTER"/>
    <property type="match status" value="1"/>
</dbReference>
<keyword evidence="5 6" id="KW-0472">Membrane</keyword>
<dbReference type="EMBL" id="CAUJNA010000401">
    <property type="protein sequence ID" value="CAJ1376525.1"/>
    <property type="molecule type" value="Genomic_DNA"/>
</dbReference>
<reference evidence="7" key="1">
    <citation type="submission" date="2023-08" db="EMBL/GenBank/DDBJ databases">
        <authorList>
            <person name="Chen Y."/>
            <person name="Shah S."/>
            <person name="Dougan E. K."/>
            <person name="Thang M."/>
            <person name="Chan C."/>
        </authorList>
    </citation>
    <scope>NUCLEOTIDE SEQUENCE</scope>
</reference>
<evidence type="ECO:0000256" key="6">
    <source>
        <dbReference type="SAM" id="Phobius"/>
    </source>
</evidence>
<dbReference type="GO" id="GO:0015205">
    <property type="term" value="F:nucleobase transmembrane transporter activity"/>
    <property type="evidence" value="ECO:0007669"/>
    <property type="project" value="TreeGrafter"/>
</dbReference>
<evidence type="ECO:0000256" key="3">
    <source>
        <dbReference type="ARBA" id="ARBA00022692"/>
    </source>
</evidence>
<keyword evidence="3 6" id="KW-0812">Transmembrane</keyword>
<keyword evidence="8" id="KW-1185">Reference proteome</keyword>
<accession>A0AA36HXD7</accession>
<feature type="transmembrane region" description="Helical" evidence="6">
    <location>
        <begin position="350"/>
        <end position="368"/>
    </location>
</feature>
<sequence>MLEEKLVEKPAMEGIEDLRPTPPGSARTWTWGVFAQAWATMMVNSGTFSSGAALLSLGLSVPETLLAQSCGAVILLAGLILNASAGVKYGIPFPVFARSSFGSGGAHFCTLSRGAVAIMWLSFQCWQGVLGIHAALGQVVGRARLRSWGRLGEHLDVAKLVILLLYLGLHAVLIQLGPAKLKRCISSVLPFMVMGILGIAVWAAFLCPVQEALVAAEESTPESIGSKSIAFFAAMNSSIGTWSTLVLNVCDLSRFSPTQKDQALGQALGVPVPFVATLFIGMWLAGATTVAYGKAVWQIPDCFAHWPSMVSVLAGLVLAAATLLVNVLANIISPINDLMNVAPNHFTYRGCGFFVLILSVAVCPWWTFSGRITFVLNFLSGYAMITGAIAGIFMADYWILRRRQLNVEELYTKTGVNWKALLAVLLGAAPLIPGFVDALIHQGGSAGHLVSPVWGHLYSGFSFLFSWSVAGTSYLLLSLGEFRTLRSKELEFSNIASSSSEYSSPNSNSM</sequence>
<evidence type="ECO:0000256" key="2">
    <source>
        <dbReference type="ARBA" id="ARBA00008974"/>
    </source>
</evidence>
<evidence type="ECO:0000256" key="1">
    <source>
        <dbReference type="ARBA" id="ARBA00004141"/>
    </source>
</evidence>
<dbReference type="AlphaFoldDB" id="A0AA36HXD7"/>
<feature type="transmembrane region" description="Helical" evidence="6">
    <location>
        <begin position="420"/>
        <end position="440"/>
    </location>
</feature>
<dbReference type="GO" id="GO:0005886">
    <property type="term" value="C:plasma membrane"/>
    <property type="evidence" value="ECO:0007669"/>
    <property type="project" value="TreeGrafter"/>
</dbReference>
<protein>
    <recommendedName>
        <fullName evidence="9">Allantoin permease</fullName>
    </recommendedName>
</protein>
<gene>
    <name evidence="7" type="ORF">EVOR1521_LOCUS5568</name>
</gene>
<feature type="transmembrane region" description="Helical" evidence="6">
    <location>
        <begin position="460"/>
        <end position="479"/>
    </location>
</feature>
<organism evidence="7 8">
    <name type="scientific">Effrenium voratum</name>
    <dbReference type="NCBI Taxonomy" id="2562239"/>
    <lineage>
        <taxon>Eukaryota</taxon>
        <taxon>Sar</taxon>
        <taxon>Alveolata</taxon>
        <taxon>Dinophyceae</taxon>
        <taxon>Suessiales</taxon>
        <taxon>Symbiodiniaceae</taxon>
        <taxon>Effrenium</taxon>
    </lineage>
</organism>
<dbReference type="Pfam" id="PF02133">
    <property type="entry name" value="Transp_cyt_pur"/>
    <property type="match status" value="1"/>
</dbReference>
<dbReference type="InterPro" id="IPR001248">
    <property type="entry name" value="Pur-cyt_permease"/>
</dbReference>
<dbReference type="Proteomes" id="UP001178507">
    <property type="component" value="Unassembled WGS sequence"/>
</dbReference>
<dbReference type="PANTHER" id="PTHR30618:SF0">
    <property type="entry name" value="PURINE-URACIL PERMEASE NCS1"/>
    <property type="match status" value="1"/>
</dbReference>
<feature type="transmembrane region" description="Helical" evidence="6">
    <location>
        <begin position="229"/>
        <end position="251"/>
    </location>
</feature>
<proteinExistence type="inferred from homology"/>
<evidence type="ECO:0008006" key="9">
    <source>
        <dbReference type="Google" id="ProtNLM"/>
    </source>
</evidence>
<comment type="caution">
    <text evidence="7">The sequence shown here is derived from an EMBL/GenBank/DDBJ whole genome shotgun (WGS) entry which is preliminary data.</text>
</comment>
<dbReference type="InterPro" id="IPR045225">
    <property type="entry name" value="Uracil/uridine/allantoin_perm"/>
</dbReference>
<evidence type="ECO:0000256" key="5">
    <source>
        <dbReference type="ARBA" id="ARBA00023136"/>
    </source>
</evidence>
<evidence type="ECO:0000313" key="8">
    <source>
        <dbReference type="Proteomes" id="UP001178507"/>
    </source>
</evidence>